<sequence length="285" mass="31314">MAFRIITADERLSAVENKTSLAIFGPPGVGKTTLLKTLPAEETVCLDLEAGMKSVQDWRGDSIPVRSFTDFRDLAVLIGGHDPAQHPKSWYGAEYHAWLQQQYLGTGIEDFLARKRIVFVDSITDLTRQAMAYARQQPEAFSERTGKPDVRGAYGLLGREVIQALKHLQHARGKTVIFVGVLEKVTDEFGATTWQPQMEGTKAGRELPGIVDQVVSMQLFGRDAKGDWTLDETSAERRLVCRSGNPWGLPAKDRSGRLDTTEAPDLGALIAKIDGRAPAHTATPS</sequence>
<dbReference type="STRING" id="313367.JSE7799_02240"/>
<evidence type="ECO:0000313" key="1">
    <source>
        <dbReference type="EMBL" id="CUH39513.1"/>
    </source>
</evidence>
<name>A0A0M7BC84_9RHOB</name>
<proteinExistence type="predicted"/>
<evidence type="ECO:0000313" key="2">
    <source>
        <dbReference type="Proteomes" id="UP000049455"/>
    </source>
</evidence>
<dbReference type="RefSeq" id="WP_055663679.1">
    <property type="nucleotide sequence ID" value="NZ_CYPR01000154.1"/>
</dbReference>
<dbReference type="OrthoDB" id="7597143at2"/>
<dbReference type="SUPFAM" id="SSF52540">
    <property type="entry name" value="P-loop containing nucleoside triphosphate hydrolases"/>
    <property type="match status" value="1"/>
</dbReference>
<reference evidence="1 2" key="1">
    <citation type="submission" date="2015-09" db="EMBL/GenBank/DDBJ databases">
        <authorList>
            <person name="Jackson K.R."/>
            <person name="Lunt B.L."/>
            <person name="Fisher J.N.B."/>
            <person name="Gardner A.V."/>
            <person name="Bailey M.E."/>
            <person name="Deus L.M."/>
            <person name="Earl A.S."/>
            <person name="Gibby P.D."/>
            <person name="Hartmann K.A."/>
            <person name="Liu J.E."/>
            <person name="Manci A.M."/>
            <person name="Nielsen D.A."/>
            <person name="Solomon M.B."/>
            <person name="Breakwell D.P."/>
            <person name="Burnett S.H."/>
            <person name="Grose J.H."/>
        </authorList>
    </citation>
    <scope>NUCLEOTIDE SEQUENCE [LARGE SCALE GENOMIC DNA]</scope>
    <source>
        <strain evidence="1 2">CECT 7799</strain>
    </source>
</reference>
<accession>A0A0M7BC84</accession>
<dbReference type="Pfam" id="PF13479">
    <property type="entry name" value="AAA_24"/>
    <property type="match status" value="1"/>
</dbReference>
<organism evidence="1 2">
    <name type="scientific">Jannaschia seosinensis</name>
    <dbReference type="NCBI Taxonomy" id="313367"/>
    <lineage>
        <taxon>Bacteria</taxon>
        <taxon>Pseudomonadati</taxon>
        <taxon>Pseudomonadota</taxon>
        <taxon>Alphaproteobacteria</taxon>
        <taxon>Rhodobacterales</taxon>
        <taxon>Roseobacteraceae</taxon>
        <taxon>Jannaschia</taxon>
    </lineage>
</organism>
<dbReference type="EMBL" id="CYPR01000154">
    <property type="protein sequence ID" value="CUH39513.1"/>
    <property type="molecule type" value="Genomic_DNA"/>
</dbReference>
<dbReference type="AlphaFoldDB" id="A0A0M7BC84"/>
<gene>
    <name evidence="1" type="ORF">JSE7799_02240</name>
</gene>
<keyword evidence="2" id="KW-1185">Reference proteome</keyword>
<protein>
    <submittedName>
        <fullName evidence="1">Uncharacterized protein</fullName>
    </submittedName>
</protein>
<dbReference type="InterPro" id="IPR027417">
    <property type="entry name" value="P-loop_NTPase"/>
</dbReference>
<dbReference type="Proteomes" id="UP000049455">
    <property type="component" value="Unassembled WGS sequence"/>
</dbReference>
<dbReference type="Gene3D" id="3.40.50.300">
    <property type="entry name" value="P-loop containing nucleotide triphosphate hydrolases"/>
    <property type="match status" value="1"/>
</dbReference>